<accession>A0A1H4S4C7</accession>
<protein>
    <submittedName>
        <fullName evidence="4">1-acyl-sn-glycerol-3-phosphate acyltransferases</fullName>
    </submittedName>
</protein>
<dbReference type="Proteomes" id="UP000198742">
    <property type="component" value="Unassembled WGS sequence"/>
</dbReference>
<proteinExistence type="predicted"/>
<sequence>MGESVYRATNVLGRAALRLLGVRTEWSGLEHVPEHGPVILAANHVGFPDFVVVEQAAVERGRFVRFLCRHDIWDAPLVGRAMDRMRHVPVDRDAPAGAYVAARRLLRDGEAVGIFPEAGVSRSFTVRSMMRGAASLARETGAPVVPVAVWGTQRIWTAGARPDPTRGRRVDLAFGPPLTVGPGEDLAESTRRLGTLLTGQLEALQQLPHHRPAPGEAAWWYPAHLGGDAPTRAEAAYVDSVPRSAVSPTWGPSRLPG</sequence>
<feature type="domain" description="Phospholipid/glycerol acyltransferase" evidence="3">
    <location>
        <begin position="38"/>
        <end position="152"/>
    </location>
</feature>
<keyword evidence="5" id="KW-1185">Reference proteome</keyword>
<dbReference type="Pfam" id="PF01553">
    <property type="entry name" value="Acyltransferase"/>
    <property type="match status" value="1"/>
</dbReference>
<name>A0A1H4S4C7_9ACTN</name>
<dbReference type="STRING" id="402596.SAMN04489844_2209"/>
<evidence type="ECO:0000256" key="1">
    <source>
        <dbReference type="ARBA" id="ARBA00022679"/>
    </source>
</evidence>
<evidence type="ECO:0000313" key="4">
    <source>
        <dbReference type="EMBL" id="SEC39045.1"/>
    </source>
</evidence>
<dbReference type="PANTHER" id="PTHR10434">
    <property type="entry name" value="1-ACYL-SN-GLYCEROL-3-PHOSPHATE ACYLTRANSFERASE"/>
    <property type="match status" value="1"/>
</dbReference>
<dbReference type="SUPFAM" id="SSF69593">
    <property type="entry name" value="Glycerol-3-phosphate (1)-acyltransferase"/>
    <property type="match status" value="1"/>
</dbReference>
<dbReference type="OrthoDB" id="3210041at2"/>
<keyword evidence="2 4" id="KW-0012">Acyltransferase</keyword>
<dbReference type="CDD" id="cd07989">
    <property type="entry name" value="LPLAT_AGPAT-like"/>
    <property type="match status" value="1"/>
</dbReference>
<dbReference type="SMART" id="SM00563">
    <property type="entry name" value="PlsC"/>
    <property type="match status" value="1"/>
</dbReference>
<dbReference type="GO" id="GO:0003841">
    <property type="term" value="F:1-acylglycerol-3-phosphate O-acyltransferase activity"/>
    <property type="evidence" value="ECO:0007669"/>
    <property type="project" value="TreeGrafter"/>
</dbReference>
<evidence type="ECO:0000256" key="2">
    <source>
        <dbReference type="ARBA" id="ARBA00023315"/>
    </source>
</evidence>
<gene>
    <name evidence="4" type="ORF">SAMN04489844_2209</name>
</gene>
<dbReference type="InterPro" id="IPR002123">
    <property type="entry name" value="Plipid/glycerol_acylTrfase"/>
</dbReference>
<evidence type="ECO:0000313" key="5">
    <source>
        <dbReference type="Proteomes" id="UP000198742"/>
    </source>
</evidence>
<dbReference type="AlphaFoldDB" id="A0A1H4S4C7"/>
<dbReference type="GO" id="GO:0006654">
    <property type="term" value="P:phosphatidic acid biosynthetic process"/>
    <property type="evidence" value="ECO:0007669"/>
    <property type="project" value="TreeGrafter"/>
</dbReference>
<keyword evidence="1 4" id="KW-0808">Transferase</keyword>
<dbReference type="EMBL" id="FNRT01000002">
    <property type="protein sequence ID" value="SEC39045.1"/>
    <property type="molecule type" value="Genomic_DNA"/>
</dbReference>
<dbReference type="GO" id="GO:0005886">
    <property type="term" value="C:plasma membrane"/>
    <property type="evidence" value="ECO:0007669"/>
    <property type="project" value="TreeGrafter"/>
</dbReference>
<organism evidence="4 5">
    <name type="scientific">Nocardioides exalbidus</name>
    <dbReference type="NCBI Taxonomy" id="402596"/>
    <lineage>
        <taxon>Bacteria</taxon>
        <taxon>Bacillati</taxon>
        <taxon>Actinomycetota</taxon>
        <taxon>Actinomycetes</taxon>
        <taxon>Propionibacteriales</taxon>
        <taxon>Nocardioidaceae</taxon>
        <taxon>Nocardioides</taxon>
    </lineage>
</organism>
<dbReference type="RefSeq" id="WP_090969142.1">
    <property type="nucleotide sequence ID" value="NZ_FNRT01000002.1"/>
</dbReference>
<dbReference type="PANTHER" id="PTHR10434:SF55">
    <property type="entry name" value="POSSIBLE ACYLTRANSFERASE"/>
    <property type="match status" value="1"/>
</dbReference>
<reference evidence="5" key="1">
    <citation type="submission" date="2016-10" db="EMBL/GenBank/DDBJ databases">
        <authorList>
            <person name="Varghese N."/>
            <person name="Submissions S."/>
        </authorList>
    </citation>
    <scope>NUCLEOTIDE SEQUENCE [LARGE SCALE GENOMIC DNA]</scope>
    <source>
        <strain evidence="5">DSM 22017</strain>
    </source>
</reference>
<evidence type="ECO:0000259" key="3">
    <source>
        <dbReference type="SMART" id="SM00563"/>
    </source>
</evidence>